<dbReference type="PANTHER" id="PTHR34220">
    <property type="entry name" value="SENSOR HISTIDINE KINASE YPDA"/>
    <property type="match status" value="1"/>
</dbReference>
<protein>
    <submittedName>
        <fullName evidence="3">Histidine kinase/Histidine kinase-, DNA gyrase B-, and HSP90-like ATPase</fullName>
    </submittedName>
</protein>
<dbReference type="Pfam" id="PF02518">
    <property type="entry name" value="HATPase_c"/>
    <property type="match status" value="1"/>
</dbReference>
<reference evidence="4" key="1">
    <citation type="submission" date="2015-08" db="EMBL/GenBank/DDBJ databases">
        <authorList>
            <person name="Varghese N."/>
        </authorList>
    </citation>
    <scope>NUCLEOTIDE SEQUENCE [LARGE SCALE GENOMIC DNA]</scope>
    <source>
        <strain evidence="4">DSM 27808</strain>
    </source>
</reference>
<dbReference type="Gene3D" id="3.30.565.10">
    <property type="entry name" value="Histidine kinase-like ATPase, C-terminal domain"/>
    <property type="match status" value="1"/>
</dbReference>
<dbReference type="RefSeq" id="WP_055437916.1">
    <property type="nucleotide sequence ID" value="NZ_CYHB01000001.1"/>
</dbReference>
<dbReference type="InterPro" id="IPR003594">
    <property type="entry name" value="HATPase_dom"/>
</dbReference>
<dbReference type="SUPFAM" id="SSF55874">
    <property type="entry name" value="ATPase domain of HSP90 chaperone/DNA topoisomerase II/histidine kinase"/>
    <property type="match status" value="1"/>
</dbReference>
<keyword evidence="4" id="KW-1185">Reference proteome</keyword>
<dbReference type="GO" id="GO:0016020">
    <property type="term" value="C:membrane"/>
    <property type="evidence" value="ECO:0007669"/>
    <property type="project" value="InterPro"/>
</dbReference>
<evidence type="ECO:0000313" key="3">
    <source>
        <dbReference type="EMBL" id="CUA82733.1"/>
    </source>
</evidence>
<keyword evidence="3" id="KW-0418">Kinase</keyword>
<evidence type="ECO:0000256" key="1">
    <source>
        <dbReference type="SAM" id="Phobius"/>
    </source>
</evidence>
<name>A0A0K6GW50_9GAMM</name>
<feature type="transmembrane region" description="Helical" evidence="1">
    <location>
        <begin position="123"/>
        <end position="145"/>
    </location>
</feature>
<feature type="domain" description="Histidine kinase" evidence="2">
    <location>
        <begin position="268"/>
        <end position="363"/>
    </location>
</feature>
<feature type="transmembrane region" description="Helical" evidence="1">
    <location>
        <begin position="82"/>
        <end position="103"/>
    </location>
</feature>
<dbReference type="EMBL" id="CYHB01000001">
    <property type="protein sequence ID" value="CUA82733.1"/>
    <property type="molecule type" value="Genomic_DNA"/>
</dbReference>
<accession>A0A0K6GW50</accession>
<dbReference type="InterPro" id="IPR010559">
    <property type="entry name" value="Sig_transdc_His_kin_internal"/>
</dbReference>
<keyword evidence="1" id="KW-1133">Transmembrane helix</keyword>
<organism evidence="3 4">
    <name type="scientific">Pseudidiomarina woesei</name>
    <dbReference type="NCBI Taxonomy" id="1381080"/>
    <lineage>
        <taxon>Bacteria</taxon>
        <taxon>Pseudomonadati</taxon>
        <taxon>Pseudomonadota</taxon>
        <taxon>Gammaproteobacteria</taxon>
        <taxon>Alteromonadales</taxon>
        <taxon>Idiomarinaceae</taxon>
        <taxon>Pseudidiomarina</taxon>
    </lineage>
</organism>
<evidence type="ECO:0000259" key="2">
    <source>
        <dbReference type="PROSITE" id="PS50109"/>
    </source>
</evidence>
<feature type="transmembrane region" description="Helical" evidence="1">
    <location>
        <begin position="51"/>
        <end position="70"/>
    </location>
</feature>
<dbReference type="InterPro" id="IPR050640">
    <property type="entry name" value="Bact_2-comp_sensor_kinase"/>
</dbReference>
<dbReference type="PANTHER" id="PTHR34220:SF9">
    <property type="entry name" value="SIGNAL TRANSDUCTION HISTIDINE KINASE INTERNAL REGION DOMAIN-CONTAINING PROTEIN"/>
    <property type="match status" value="1"/>
</dbReference>
<dbReference type="SMART" id="SM00387">
    <property type="entry name" value="HATPase_c"/>
    <property type="match status" value="1"/>
</dbReference>
<feature type="transmembrane region" description="Helical" evidence="1">
    <location>
        <begin position="23"/>
        <end position="45"/>
    </location>
</feature>
<keyword evidence="1" id="KW-0812">Transmembrane</keyword>
<dbReference type="Proteomes" id="UP000182598">
    <property type="component" value="Unassembled WGS sequence"/>
</dbReference>
<dbReference type="PROSITE" id="PS50109">
    <property type="entry name" value="HIS_KIN"/>
    <property type="match status" value="1"/>
</dbReference>
<dbReference type="AlphaFoldDB" id="A0A0K6GW50"/>
<proteinExistence type="predicted"/>
<dbReference type="GO" id="GO:0000155">
    <property type="term" value="F:phosphorelay sensor kinase activity"/>
    <property type="evidence" value="ECO:0007669"/>
    <property type="project" value="InterPro"/>
</dbReference>
<dbReference type="InterPro" id="IPR005467">
    <property type="entry name" value="His_kinase_dom"/>
</dbReference>
<keyword evidence="1" id="KW-0472">Membrane</keyword>
<evidence type="ECO:0000313" key="4">
    <source>
        <dbReference type="Proteomes" id="UP000182598"/>
    </source>
</evidence>
<keyword evidence="3" id="KW-0808">Transferase</keyword>
<dbReference type="InterPro" id="IPR036890">
    <property type="entry name" value="HATPase_C_sf"/>
</dbReference>
<dbReference type="Pfam" id="PF06580">
    <property type="entry name" value="His_kinase"/>
    <property type="match status" value="1"/>
</dbReference>
<sequence>MQKIWREKLLSHWQGLLEDRNRFFWVLQVAGWSGYALVHYIGSLMHEMRDIYALILLLGAYAGFLLTVPLRYLYRRIWDASPWLLIVVVLAASYVAAALWAVVDNATYWEIYKFGFSPDSHWFYFKNTIAKFYILLSWSGLYFGIKYYQMLQDEKQKALMATSMAHQAQLKMLRYQLNPHFLFNTLNAISTLILVKENELANRMMSKLSLFLRFSLDNEPIKKIPLERELEALSLYLDIEKVRFDERLKVTFDVADEVKQSLVPSLFLQPLIENSIKYAIAKVEEGGEIIISARRFSEDLLISISDNGPGCSKPLDSLSSQGGVGLANTRERLQALYGKNYSFTLTDNEPRGLRIEIRIPLEQVE</sequence>
<dbReference type="OrthoDB" id="2514702at2"/>
<gene>
    <name evidence="3" type="ORF">Ga0061064_0191</name>
</gene>